<proteinExistence type="predicted"/>
<feature type="signal peptide" evidence="2">
    <location>
        <begin position="1"/>
        <end position="21"/>
    </location>
</feature>
<reference evidence="3 4" key="1">
    <citation type="submission" date="2023-04" db="EMBL/GenBank/DDBJ databases">
        <title>Genome of Basidiobolus ranarum AG-B5.</title>
        <authorList>
            <person name="Stajich J.E."/>
            <person name="Carter-House D."/>
            <person name="Gryganskyi A."/>
        </authorList>
    </citation>
    <scope>NUCLEOTIDE SEQUENCE [LARGE SCALE GENOMIC DNA]</scope>
    <source>
        <strain evidence="3 4">AG-B5</strain>
    </source>
</reference>
<keyword evidence="4" id="KW-1185">Reference proteome</keyword>
<feature type="chain" id="PRO_5046344645" evidence="2">
    <location>
        <begin position="22"/>
        <end position="167"/>
    </location>
</feature>
<accession>A0ABR2VYI1</accession>
<dbReference type="EMBL" id="JASJQH010007347">
    <property type="protein sequence ID" value="KAK9710379.1"/>
    <property type="molecule type" value="Genomic_DNA"/>
</dbReference>
<evidence type="ECO:0000256" key="2">
    <source>
        <dbReference type="SAM" id="SignalP"/>
    </source>
</evidence>
<comment type="caution">
    <text evidence="3">The sequence shown here is derived from an EMBL/GenBank/DDBJ whole genome shotgun (WGS) entry which is preliminary data.</text>
</comment>
<evidence type="ECO:0000256" key="1">
    <source>
        <dbReference type="SAM" id="MobiDB-lite"/>
    </source>
</evidence>
<sequence length="167" mass="17515">MVSIKPTSLVCLLTFIYSVIAGGIPNIPQCSSCFNSLPKGCMEKITTSVSNPVAAQSAYQDCLCTKQYINNFMNCATCSAKSMNSNQLPTEKDRNEAIVSCSSHGFPIPDSVTSPTQSGNHSEIAGSNKSGTISGPLSNQTSTASGENLVCITMVSGITFMGLKLVN</sequence>
<evidence type="ECO:0000313" key="4">
    <source>
        <dbReference type="Proteomes" id="UP001479436"/>
    </source>
</evidence>
<feature type="region of interest" description="Disordered" evidence="1">
    <location>
        <begin position="111"/>
        <end position="141"/>
    </location>
</feature>
<gene>
    <name evidence="3" type="ORF">K7432_008469</name>
</gene>
<dbReference type="Proteomes" id="UP001479436">
    <property type="component" value="Unassembled WGS sequence"/>
</dbReference>
<name>A0ABR2VYI1_9FUNG</name>
<protein>
    <submittedName>
        <fullName evidence="3">Uncharacterized protein</fullName>
    </submittedName>
</protein>
<keyword evidence="2" id="KW-0732">Signal</keyword>
<organism evidence="3 4">
    <name type="scientific">Basidiobolus ranarum</name>
    <dbReference type="NCBI Taxonomy" id="34480"/>
    <lineage>
        <taxon>Eukaryota</taxon>
        <taxon>Fungi</taxon>
        <taxon>Fungi incertae sedis</taxon>
        <taxon>Zoopagomycota</taxon>
        <taxon>Entomophthoromycotina</taxon>
        <taxon>Basidiobolomycetes</taxon>
        <taxon>Basidiobolales</taxon>
        <taxon>Basidiobolaceae</taxon>
        <taxon>Basidiobolus</taxon>
    </lineage>
</organism>
<evidence type="ECO:0000313" key="3">
    <source>
        <dbReference type="EMBL" id="KAK9710379.1"/>
    </source>
</evidence>